<accession>A0A9P6H251</accession>
<evidence type="ECO:0000256" key="1">
    <source>
        <dbReference type="SAM" id="SignalP"/>
    </source>
</evidence>
<evidence type="ECO:0000313" key="3">
    <source>
        <dbReference type="Proteomes" id="UP000740883"/>
    </source>
</evidence>
<dbReference type="Proteomes" id="UP000740883">
    <property type="component" value="Unassembled WGS sequence"/>
</dbReference>
<dbReference type="EMBL" id="SBJO01000001">
    <property type="protein sequence ID" value="KAF9765061.1"/>
    <property type="molecule type" value="Genomic_DNA"/>
</dbReference>
<gene>
    <name evidence="2" type="ORF">NGRA_0019</name>
</gene>
<feature type="chain" id="PRO_5040498051" evidence="1">
    <location>
        <begin position="20"/>
        <end position="429"/>
    </location>
</feature>
<keyword evidence="3" id="KW-1185">Reference proteome</keyword>
<sequence length="429" mass="50548">MAIVLLVFICNIFCKFVLKSGFIYEETIEKREFLNLVKDAKIESVEMTIWRPYNDSADNSAKGQFKSITYTEDDKVKLKFLFLDQNSNETRGIDRVDKDRILYTKFDFTFKEDKSRKVILKGLLNLKDHPEEIVSPDKSELRYLSHPLWMVLTLGHPTFYERKATEEMATDVAVMILREAECLFHKLGRVKTDQKFNISRKRAVSSTWTVKDKRDQYMHEKYNLESIGFEFGKVKKRYPASEIEYFVARDYFARTNRPIDCALENSFLFSNLKRLHVLEHGEDLATISDDEVNKRVVAILRDQNKAPAYLSKITNSLCFFIGVLDSKEPDVYEENIWMNTLNFYTNEVKIGRFISVSNTEQEKFKNNPTVLYLKFYVHDKATNKKDIKKLRLEYLGEELIIDLSFLDYTKLVYTSLEHEDINIDLYNYV</sequence>
<protein>
    <submittedName>
        <fullName evidence="2">Uncharacterized protein</fullName>
    </submittedName>
</protein>
<reference evidence="2 3" key="1">
    <citation type="journal article" date="2020" name="Genome Biol. Evol.">
        <title>Comparative genomics of strictly vertically transmitted, feminizing microsporidia endosymbionts of amphipod crustaceans.</title>
        <authorList>
            <person name="Cormier A."/>
            <person name="Chebbi M.A."/>
            <person name="Giraud I."/>
            <person name="Wattier R."/>
            <person name="Teixeira M."/>
            <person name="Gilbert C."/>
            <person name="Rigaud T."/>
            <person name="Cordaux R."/>
        </authorList>
    </citation>
    <scope>NUCLEOTIDE SEQUENCE [LARGE SCALE GENOMIC DNA]</scope>
    <source>
        <strain evidence="2 3">Ou3-Ou53</strain>
    </source>
</reference>
<keyword evidence="1" id="KW-0732">Signal</keyword>
<comment type="caution">
    <text evidence="2">The sequence shown here is derived from an EMBL/GenBank/DDBJ whole genome shotgun (WGS) entry which is preliminary data.</text>
</comment>
<name>A0A9P6H251_9MICR</name>
<proteinExistence type="predicted"/>
<feature type="signal peptide" evidence="1">
    <location>
        <begin position="1"/>
        <end position="19"/>
    </location>
</feature>
<dbReference type="AlphaFoldDB" id="A0A9P6H251"/>
<evidence type="ECO:0000313" key="2">
    <source>
        <dbReference type="EMBL" id="KAF9765061.1"/>
    </source>
</evidence>
<organism evidence="2 3">
    <name type="scientific">Nosema granulosis</name>
    <dbReference type="NCBI Taxonomy" id="83296"/>
    <lineage>
        <taxon>Eukaryota</taxon>
        <taxon>Fungi</taxon>
        <taxon>Fungi incertae sedis</taxon>
        <taxon>Microsporidia</taxon>
        <taxon>Nosematidae</taxon>
        <taxon>Nosema</taxon>
    </lineage>
</organism>